<feature type="chain" id="PRO_5031507429" evidence="1">
    <location>
        <begin position="21"/>
        <end position="229"/>
    </location>
</feature>
<dbReference type="AlphaFoldDB" id="A0A7X8SK84"/>
<organism evidence="2 3">
    <name type="scientific">Flammeovirga agarivorans</name>
    <dbReference type="NCBI Taxonomy" id="2726742"/>
    <lineage>
        <taxon>Bacteria</taxon>
        <taxon>Pseudomonadati</taxon>
        <taxon>Bacteroidota</taxon>
        <taxon>Cytophagia</taxon>
        <taxon>Cytophagales</taxon>
        <taxon>Flammeovirgaceae</taxon>
        <taxon>Flammeovirga</taxon>
    </lineage>
</organism>
<keyword evidence="3" id="KW-1185">Reference proteome</keyword>
<gene>
    <name evidence="2" type="ORF">HGP29_11040</name>
</gene>
<name>A0A7X8SK84_9BACT</name>
<comment type="caution">
    <text evidence="2">The sequence shown here is derived from an EMBL/GenBank/DDBJ whole genome shotgun (WGS) entry which is preliminary data.</text>
</comment>
<dbReference type="EMBL" id="JABAIL010000003">
    <property type="protein sequence ID" value="NLR91746.1"/>
    <property type="molecule type" value="Genomic_DNA"/>
</dbReference>
<feature type="signal peptide" evidence="1">
    <location>
        <begin position="1"/>
        <end position="20"/>
    </location>
</feature>
<sequence>MKRSFIVLVLILIFAGPDFAQNSKILDKKIKEIHQRIDDYQGFLTLSNEEVDTIYDLYLNRYLKKDSIHRAVLNDESLSKYEKIKMKKRVDKETDLKLMNLLSFEEYIQIKCHHQTIIRLGQIQFINPLNENDYQRILVAMREMRYHNILVAKEFGKSSPIAKEKMMENRSKCAAIEKEIFTEDMYTHLKKLNLLTIVDWGKDTHLSDADEMSSILDGYNILEPVGTYR</sequence>
<proteinExistence type="predicted"/>
<evidence type="ECO:0000313" key="2">
    <source>
        <dbReference type="EMBL" id="NLR91746.1"/>
    </source>
</evidence>
<accession>A0A7X8SK84</accession>
<protein>
    <submittedName>
        <fullName evidence="2">Uncharacterized protein</fullName>
    </submittedName>
</protein>
<dbReference type="Proteomes" id="UP000585050">
    <property type="component" value="Unassembled WGS sequence"/>
</dbReference>
<evidence type="ECO:0000313" key="3">
    <source>
        <dbReference type="Proteomes" id="UP000585050"/>
    </source>
</evidence>
<dbReference type="RefSeq" id="WP_168882461.1">
    <property type="nucleotide sequence ID" value="NZ_JABAIL010000003.1"/>
</dbReference>
<keyword evidence="1" id="KW-0732">Signal</keyword>
<evidence type="ECO:0000256" key="1">
    <source>
        <dbReference type="SAM" id="SignalP"/>
    </source>
</evidence>
<reference evidence="2 3" key="1">
    <citation type="submission" date="2020-04" db="EMBL/GenBank/DDBJ databases">
        <title>Flammeovirga sp. SR4, a novel species isolated from seawater.</title>
        <authorList>
            <person name="Wang X."/>
        </authorList>
    </citation>
    <scope>NUCLEOTIDE SEQUENCE [LARGE SCALE GENOMIC DNA]</scope>
    <source>
        <strain evidence="2 3">SR4</strain>
    </source>
</reference>